<dbReference type="EMBL" id="JACYCF010000004">
    <property type="protein sequence ID" value="KAF8757975.1"/>
    <property type="molecule type" value="Genomic_DNA"/>
</dbReference>
<evidence type="ECO:0000256" key="2">
    <source>
        <dbReference type="ARBA" id="ARBA00023445"/>
    </source>
</evidence>
<dbReference type="SUPFAM" id="SSF51735">
    <property type="entry name" value="NAD(P)-binding Rossmann-fold domains"/>
    <property type="match status" value="1"/>
</dbReference>
<dbReference type="PANTHER" id="PTHR10366:SF447">
    <property type="entry name" value="HYDROXYSTEROID DEHYDROGENASE_ISOMERASE FAMILY PROTEIN, PUTATIVE (AFU_ORTHOLOGUE AFUA_1G06450)-RELATED"/>
    <property type="match status" value="1"/>
</dbReference>
<accession>A0A8H7IFG3</accession>
<dbReference type="InterPro" id="IPR036291">
    <property type="entry name" value="NAD(P)-bd_dom_sf"/>
</dbReference>
<evidence type="ECO:0000259" key="3">
    <source>
        <dbReference type="Pfam" id="PF01073"/>
    </source>
</evidence>
<dbReference type="Pfam" id="PF01073">
    <property type="entry name" value="3Beta_HSD"/>
    <property type="match status" value="1"/>
</dbReference>
<dbReference type="Proteomes" id="UP000614334">
    <property type="component" value="Unassembled WGS sequence"/>
</dbReference>
<proteinExistence type="inferred from homology"/>
<feature type="domain" description="3-beta hydroxysteroid dehydrogenase/isomerase" evidence="3">
    <location>
        <begin position="69"/>
        <end position="342"/>
    </location>
</feature>
<organism evidence="4 5">
    <name type="scientific">Rhizoctonia solani</name>
    <dbReference type="NCBI Taxonomy" id="456999"/>
    <lineage>
        <taxon>Eukaryota</taxon>
        <taxon>Fungi</taxon>
        <taxon>Dikarya</taxon>
        <taxon>Basidiomycota</taxon>
        <taxon>Agaricomycotina</taxon>
        <taxon>Agaricomycetes</taxon>
        <taxon>Cantharellales</taxon>
        <taxon>Ceratobasidiaceae</taxon>
        <taxon>Rhizoctonia</taxon>
    </lineage>
</organism>
<dbReference type="InterPro" id="IPR050425">
    <property type="entry name" value="NAD(P)_dehydrat-like"/>
</dbReference>
<dbReference type="Gene3D" id="3.40.50.720">
    <property type="entry name" value="NAD(P)-binding Rossmann-like Domain"/>
    <property type="match status" value="1"/>
</dbReference>
<evidence type="ECO:0000313" key="4">
    <source>
        <dbReference type="EMBL" id="KAF8757975.1"/>
    </source>
</evidence>
<name>A0A8H7IFG3_9AGAM</name>
<gene>
    <name evidence="4" type="ORF">RHS01_03243</name>
</gene>
<keyword evidence="1" id="KW-0560">Oxidoreductase</keyword>
<evidence type="ECO:0000256" key="1">
    <source>
        <dbReference type="ARBA" id="ARBA00023002"/>
    </source>
</evidence>
<dbReference type="AlphaFoldDB" id="A0A8H7IFG3"/>
<comment type="caution">
    <text evidence="4">The sequence shown here is derived from an EMBL/GenBank/DDBJ whole genome shotgun (WGS) entry which is preliminary data.</text>
</comment>
<dbReference type="GO" id="GO:0000252">
    <property type="term" value="F:3-beta-hydroxysteroid dehydrogenase [NAD(P)+]/C4-decarboxylase activity"/>
    <property type="evidence" value="ECO:0007669"/>
    <property type="project" value="TreeGrafter"/>
</dbReference>
<dbReference type="GO" id="GO:0006696">
    <property type="term" value="P:ergosterol biosynthetic process"/>
    <property type="evidence" value="ECO:0007669"/>
    <property type="project" value="TreeGrafter"/>
</dbReference>
<reference evidence="4" key="1">
    <citation type="submission" date="2020-09" db="EMBL/GenBank/DDBJ databases">
        <title>Comparative genome analyses of four rice-infecting Rhizoctonia solani isolates reveal extensive enrichment of homogalacturonan modification genes.</title>
        <authorList>
            <person name="Lee D.-Y."/>
            <person name="Jeon J."/>
            <person name="Kim K.-T."/>
            <person name="Cheong K."/>
            <person name="Song H."/>
            <person name="Choi G."/>
            <person name="Ko J."/>
            <person name="Opiyo S.O."/>
            <person name="Zuo S."/>
            <person name="Madhav S."/>
            <person name="Lee Y.-H."/>
            <person name="Wang G.-L."/>
        </authorList>
    </citation>
    <scope>NUCLEOTIDE SEQUENCE</scope>
    <source>
        <strain evidence="4">AG1-IA B2</strain>
    </source>
</reference>
<dbReference type="GO" id="GO:0016853">
    <property type="term" value="F:isomerase activity"/>
    <property type="evidence" value="ECO:0007669"/>
    <property type="project" value="UniProtKB-KW"/>
</dbReference>
<keyword evidence="4" id="KW-0413">Isomerase</keyword>
<dbReference type="PANTHER" id="PTHR10366">
    <property type="entry name" value="NAD DEPENDENT EPIMERASE/DEHYDRATASE"/>
    <property type="match status" value="1"/>
</dbReference>
<protein>
    <submittedName>
        <fullName evidence="4">3-beta hydroxysteroid dehydrogenase/isomerase family</fullName>
    </submittedName>
</protein>
<dbReference type="InterPro" id="IPR002225">
    <property type="entry name" value="3Beta_OHSteriod_DH/Estase"/>
</dbReference>
<evidence type="ECO:0000313" key="5">
    <source>
        <dbReference type="Proteomes" id="UP000614334"/>
    </source>
</evidence>
<dbReference type="GO" id="GO:0005783">
    <property type="term" value="C:endoplasmic reticulum"/>
    <property type="evidence" value="ECO:0007669"/>
    <property type="project" value="TreeGrafter"/>
</dbReference>
<comment type="similarity">
    <text evidence="2">Belongs to the NAD(P)-dependent epimerase/dehydratase family. Dihydroflavonol-4-reductase subfamily.</text>
</comment>
<sequence length="752" mass="83789">MTLWAILGITLFVYILALRKRLITPNPAVYDYIAKNSSDEELSQVTIPTPDDMAKAMKATGGATGKAYIVVGGAGNVGQCLVRTLLGRGETLVRIIDVAPPKISGDPNAPHHISHAEFIKADVTDYKSIQEAISRPFGDTGRTAEVIFHTVAVIRNYERLPYLKHLSHRVNVEGTKNVLKAAQELGTVKSFVYTSSIAILVPPAWYMRLGYENGLAPRKGVVFGDTNPEDVTCANNYYLHTKREADIFVRAADGVKGVRTGVLRPGMSITGPHDIWYFTNPGPNLVWGGEYFQNIVNPWDLSRAHVQLADALLNNPKESAGQAFAITGQTRAHSFDEIRRMIQFYSQRDLGFKRAPALALYAISHLLEAFFLIRYFSLKLLSKVTRLETTYVPKWAVDTKMTFLQPMMWDLSFADVIVDDSRARKVLGSRIYINGNNSKEIPPPQAPIYVGRCSNAPLFFATTTPSPPSILLTYTIPSAPIYPHNTMDFGPASEFHMRLCLALKTVGMDFPMSYLLLGVIINMFALIKTNSANFLLDARTINDILSLKQEIILLSIYYDIDTLLQFESLKSYVTVDPSNLKCDCKALGINRKVLVKKSKLSAKVSAALNILRNFPDQRNQDMQLLDEAQTLLRCLALVRYFMADPNMEVDVLIADFNRSSLVYLPHGTIRKPGVGLRVIRKRPVSSIWSLNSQGFEMYTPASSPTPAPMREALNIKPRFNPFKSKPMATRPALTRMDLDDENSPVLSNAPFA</sequence>